<sequence length="765" mass="84149">MDEAMKLWYTRPAGTWNEALPIGSGRLGAMIFGRTSEERIQLNEDSVWSGGPMDRNNPDALRHLPEVRRLLVEGRLAEGQRLAAMALSGTPESQRHYEPLGDLMIEFGHDEAEVSEYCRTLDLTQATASVTYQWRGVRFEREHLASYPCGVIAVRIAASASGSVSFRLRFTRGRQRFLDSLRTESGGQLVMKVGIGGADGIGVCSVVSVQAVGGKVENYGEFLVVDQADEAVILVSAGTTFRHADPEAYARETIMAARSLGYGKLRERHIEDYSRLFGRVTLTLGGATADARPTDERLAALQAGGEDRGLSELYFQYGRYLLIACSRPGSLPANLQGIWNEHFTPPWDSKYTININAQMNYWPAEACNLAECHEPLFDLIERMRPNGRETARRMYGCGGFVAHHNTDLWGDTAPQDIYIPATIWPMGAAWLCLHLWEHYRYTLDRSFLGKAYETMKEAAVFFLDYLTETADGKLVTTPSVSPENTYRLRNGEEGALCIGPSMDSQILDELFGACIEAAELLGADDSFRASLGEARSRLPQPKIGRHGQLQEWMEDYEETEPGHRHISHLFALHPGSRITPRQTPALAEAARTTLTRRLAHGGGHTGWSRAWMINMWARLRDGEEAYGNFAALLRDSTLPNLFDNHPPFQIDGNFGGTAGMVEMLLQSHEGVIDLLPALPTAWPSGSVTGLRARGGYEVDIEWADGALVSGIIRANAEGACRVRSEGLRLSIATDAGAAVATVADGDTITFEASVGTVYVVMPLVS</sequence>
<evidence type="ECO:0000313" key="5">
    <source>
        <dbReference type="Proteomes" id="UP001595715"/>
    </source>
</evidence>
<feature type="domain" description="Glycosyl hydrolase family 95 N-terminal" evidence="1">
    <location>
        <begin position="7"/>
        <end position="243"/>
    </location>
</feature>
<proteinExistence type="predicted"/>
<name>A0ABV8JVM6_9BACL</name>
<dbReference type="InterPro" id="IPR049053">
    <property type="entry name" value="AFCA-like_C"/>
</dbReference>
<keyword evidence="5" id="KW-1185">Reference proteome</keyword>
<dbReference type="RefSeq" id="WP_377716731.1">
    <property type="nucleotide sequence ID" value="NZ_JBHSAM010000002.1"/>
</dbReference>
<keyword evidence="4" id="KW-0378">Hydrolase</keyword>
<evidence type="ECO:0000259" key="3">
    <source>
        <dbReference type="Pfam" id="PF22124"/>
    </source>
</evidence>
<dbReference type="Proteomes" id="UP001595715">
    <property type="component" value="Unassembled WGS sequence"/>
</dbReference>
<dbReference type="EMBL" id="JBHSAM010000002">
    <property type="protein sequence ID" value="MFC4098231.1"/>
    <property type="molecule type" value="Genomic_DNA"/>
</dbReference>
<comment type="caution">
    <text evidence="4">The sequence shown here is derived from an EMBL/GenBank/DDBJ whole genome shotgun (WGS) entry which is preliminary data.</text>
</comment>
<accession>A0ABV8JVM6</accession>
<dbReference type="PANTHER" id="PTHR31084:SF18">
    <property type="entry name" value="GLYCOSYL HYDROLASE FAMILY 95 N-TERMINAL DOMAIN-CONTAINING PROTEIN"/>
    <property type="match status" value="1"/>
</dbReference>
<dbReference type="Pfam" id="PF14498">
    <property type="entry name" value="Glyco_hyd_65N_2"/>
    <property type="match status" value="1"/>
</dbReference>
<evidence type="ECO:0000259" key="2">
    <source>
        <dbReference type="Pfam" id="PF21307"/>
    </source>
</evidence>
<evidence type="ECO:0000259" key="1">
    <source>
        <dbReference type="Pfam" id="PF14498"/>
    </source>
</evidence>
<dbReference type="SUPFAM" id="SSF48208">
    <property type="entry name" value="Six-hairpin glycosidases"/>
    <property type="match status" value="1"/>
</dbReference>
<feature type="domain" description="Glycosyl hydrolase family 95 catalytic" evidence="3">
    <location>
        <begin position="262"/>
        <end position="664"/>
    </location>
</feature>
<dbReference type="Pfam" id="PF22124">
    <property type="entry name" value="Glyco_hydro_95_cat"/>
    <property type="match status" value="1"/>
</dbReference>
<organism evidence="4 5">
    <name type="scientific">Paenibacillus xanthanilyticus</name>
    <dbReference type="NCBI Taxonomy" id="1783531"/>
    <lineage>
        <taxon>Bacteria</taxon>
        <taxon>Bacillati</taxon>
        <taxon>Bacillota</taxon>
        <taxon>Bacilli</taxon>
        <taxon>Bacillales</taxon>
        <taxon>Paenibacillaceae</taxon>
        <taxon>Paenibacillus</taxon>
    </lineage>
</organism>
<dbReference type="InterPro" id="IPR016518">
    <property type="entry name" value="Alpha-L-fucosidase"/>
</dbReference>
<dbReference type="GO" id="GO:0016787">
    <property type="term" value="F:hydrolase activity"/>
    <property type="evidence" value="ECO:0007669"/>
    <property type="project" value="UniProtKB-KW"/>
</dbReference>
<dbReference type="Pfam" id="PF21307">
    <property type="entry name" value="Glyco_hydro_95_C"/>
    <property type="match status" value="1"/>
</dbReference>
<dbReference type="PANTHER" id="PTHR31084">
    <property type="entry name" value="ALPHA-L-FUCOSIDASE 2"/>
    <property type="match status" value="1"/>
</dbReference>
<dbReference type="InterPro" id="IPR008928">
    <property type="entry name" value="6-hairpin_glycosidase_sf"/>
</dbReference>
<evidence type="ECO:0000313" key="4">
    <source>
        <dbReference type="EMBL" id="MFC4098231.1"/>
    </source>
</evidence>
<feature type="domain" description="Alpha fucosidase A-like C-terminal" evidence="2">
    <location>
        <begin position="666"/>
        <end position="760"/>
    </location>
</feature>
<dbReference type="InterPro" id="IPR054363">
    <property type="entry name" value="GH95_cat"/>
</dbReference>
<dbReference type="InterPro" id="IPR012341">
    <property type="entry name" value="6hp_glycosidase-like_sf"/>
</dbReference>
<dbReference type="InterPro" id="IPR027414">
    <property type="entry name" value="GH95_N_dom"/>
</dbReference>
<protein>
    <submittedName>
        <fullName evidence="4">Glycoside hydrolase N-terminal domain-containing protein</fullName>
    </submittedName>
</protein>
<dbReference type="Gene3D" id="1.50.10.10">
    <property type="match status" value="1"/>
</dbReference>
<reference evidence="5" key="1">
    <citation type="journal article" date="2019" name="Int. J. Syst. Evol. Microbiol.">
        <title>The Global Catalogue of Microorganisms (GCM) 10K type strain sequencing project: providing services to taxonomists for standard genome sequencing and annotation.</title>
        <authorList>
            <consortium name="The Broad Institute Genomics Platform"/>
            <consortium name="The Broad Institute Genome Sequencing Center for Infectious Disease"/>
            <person name="Wu L."/>
            <person name="Ma J."/>
        </authorList>
    </citation>
    <scope>NUCLEOTIDE SEQUENCE [LARGE SCALE GENOMIC DNA]</scope>
    <source>
        <strain evidence="5">IBRC-M 10987</strain>
    </source>
</reference>
<gene>
    <name evidence="4" type="ORF">ACFOZ8_00985</name>
</gene>
<dbReference type="PIRSF" id="PIRSF007663">
    <property type="entry name" value="UCP007663"/>
    <property type="match status" value="1"/>
</dbReference>